<feature type="compositionally biased region" description="Basic and acidic residues" evidence="1">
    <location>
        <begin position="442"/>
        <end position="452"/>
    </location>
</feature>
<feature type="compositionally biased region" description="Low complexity" evidence="1">
    <location>
        <begin position="185"/>
        <end position="198"/>
    </location>
</feature>
<feature type="compositionally biased region" description="Basic and acidic residues" evidence="1">
    <location>
        <begin position="154"/>
        <end position="163"/>
    </location>
</feature>
<feature type="compositionally biased region" description="Polar residues" evidence="1">
    <location>
        <begin position="125"/>
        <end position="139"/>
    </location>
</feature>
<feature type="region of interest" description="Disordered" evidence="1">
    <location>
        <begin position="442"/>
        <end position="510"/>
    </location>
</feature>
<feature type="region of interest" description="Disordered" evidence="1">
    <location>
        <begin position="125"/>
        <end position="264"/>
    </location>
</feature>
<keyword evidence="2" id="KW-0812">Transmembrane</keyword>
<comment type="caution">
    <text evidence="4">The sequence shown here is derived from an EMBL/GenBank/DDBJ whole genome shotgun (WGS) entry which is preliminary data.</text>
</comment>
<evidence type="ECO:0000313" key="5">
    <source>
        <dbReference type="Proteomes" id="UP000308199"/>
    </source>
</evidence>
<feature type="signal peptide" evidence="3">
    <location>
        <begin position="1"/>
        <end position="16"/>
    </location>
</feature>
<dbReference type="EMBL" id="SGPK01000252">
    <property type="protein sequence ID" value="THH05564.1"/>
    <property type="molecule type" value="Genomic_DNA"/>
</dbReference>
<dbReference type="Proteomes" id="UP000308199">
    <property type="component" value="Unassembled WGS sequence"/>
</dbReference>
<protein>
    <submittedName>
        <fullName evidence="4">Uncharacterized protein</fullName>
    </submittedName>
</protein>
<evidence type="ECO:0000256" key="3">
    <source>
        <dbReference type="SAM" id="SignalP"/>
    </source>
</evidence>
<reference evidence="4 5" key="1">
    <citation type="submission" date="2019-02" db="EMBL/GenBank/DDBJ databases">
        <title>Genome sequencing of the rare red list fungi Phellinidium pouzarii.</title>
        <authorList>
            <person name="Buettner E."/>
            <person name="Kellner H."/>
        </authorList>
    </citation>
    <scope>NUCLEOTIDE SEQUENCE [LARGE SCALE GENOMIC DNA]</scope>
    <source>
        <strain evidence="4 5">DSM 108285</strain>
    </source>
</reference>
<feature type="compositionally biased region" description="Polar residues" evidence="1">
    <location>
        <begin position="214"/>
        <end position="226"/>
    </location>
</feature>
<feature type="chain" id="PRO_5020448975" evidence="3">
    <location>
        <begin position="17"/>
        <end position="526"/>
    </location>
</feature>
<name>A0A4S4L2R8_9AGAM</name>
<dbReference type="OrthoDB" id="3245083at2759"/>
<sequence>MGSGSLVLSLILYLAAVSPRRRVSVGASQILGWTSPSPNSVYGPGDTIIGGWTSDKQMVSPAFSLCTQSQDSNDGSAENDCGETVWPSVDSNGDRSSFSLMAHAITSDANFYLRIRMKEDFGNVDNSPTFSLSPSAKIQSSGDSEAESASDTTDGERAFDARDGGSSGLSTSNNDYTAQAPFNYSSGDTGDSLSSSTDFGPENKTPHTVLGSGTPVSSRISQSTMAVTGPVSPAASPASVPAGDLVESPDSVGSGSSSPTESSVRGIALPQTAITSHTALPTAAVAAPLSLVAVTLLASVVLCLAHRRSLAARRVRNAHLIDMQRSTAADSAYGKAPSVASSLSKSALVADPDIEKTIGSLYGYRSNPSLQEHVSKRDPVVYTPPHYPVPRQDVRTERMRTYDEPCERPHDREYARSYIEYSSSSWCSFSRYRYYPRSPPEKYTHSFPEHVRQYSTRRGRHDRNDDCSEGDASTTDSILNISPELPTPQVDSYYDRPRTPPRTHSRHTAQRWMTITIVEGIHTMTL</sequence>
<feature type="compositionally biased region" description="Low complexity" evidence="1">
    <location>
        <begin position="140"/>
        <end position="151"/>
    </location>
</feature>
<gene>
    <name evidence="4" type="ORF">EW145_g4706</name>
</gene>
<evidence type="ECO:0000256" key="1">
    <source>
        <dbReference type="SAM" id="MobiDB-lite"/>
    </source>
</evidence>
<feature type="compositionally biased region" description="Polar residues" evidence="1">
    <location>
        <begin position="168"/>
        <end position="184"/>
    </location>
</feature>
<feature type="compositionally biased region" description="Low complexity" evidence="1">
    <location>
        <begin position="230"/>
        <end position="263"/>
    </location>
</feature>
<evidence type="ECO:0000313" key="4">
    <source>
        <dbReference type="EMBL" id="THH05564.1"/>
    </source>
</evidence>
<keyword evidence="2" id="KW-1133">Transmembrane helix</keyword>
<keyword evidence="3" id="KW-0732">Signal</keyword>
<feature type="compositionally biased region" description="Polar residues" evidence="1">
    <location>
        <begin position="471"/>
        <end position="480"/>
    </location>
</feature>
<proteinExistence type="predicted"/>
<feature type="compositionally biased region" description="Basic residues" evidence="1">
    <location>
        <begin position="499"/>
        <end position="509"/>
    </location>
</feature>
<dbReference type="AlphaFoldDB" id="A0A4S4L2R8"/>
<keyword evidence="2" id="KW-0472">Membrane</keyword>
<accession>A0A4S4L2R8</accession>
<keyword evidence="5" id="KW-1185">Reference proteome</keyword>
<feature type="transmembrane region" description="Helical" evidence="2">
    <location>
        <begin position="285"/>
        <end position="305"/>
    </location>
</feature>
<organism evidence="4 5">
    <name type="scientific">Phellinidium pouzarii</name>
    <dbReference type="NCBI Taxonomy" id="167371"/>
    <lineage>
        <taxon>Eukaryota</taxon>
        <taxon>Fungi</taxon>
        <taxon>Dikarya</taxon>
        <taxon>Basidiomycota</taxon>
        <taxon>Agaricomycotina</taxon>
        <taxon>Agaricomycetes</taxon>
        <taxon>Hymenochaetales</taxon>
        <taxon>Hymenochaetaceae</taxon>
        <taxon>Phellinidium</taxon>
    </lineage>
</organism>
<evidence type="ECO:0000256" key="2">
    <source>
        <dbReference type="SAM" id="Phobius"/>
    </source>
</evidence>